<feature type="domain" description="DNA polymerase alpha/delta/epsilon subunit B" evidence="3">
    <location>
        <begin position="115"/>
        <end position="201"/>
    </location>
</feature>
<dbReference type="GO" id="GO:0003677">
    <property type="term" value="F:DNA binding"/>
    <property type="evidence" value="ECO:0007669"/>
    <property type="project" value="InterPro"/>
</dbReference>
<accession>A0A814GE19</accession>
<comment type="caution">
    <text evidence="4">The sequence shown here is derived from an EMBL/GenBank/DDBJ whole genome shotgun (WGS) entry which is preliminary data.</text>
</comment>
<dbReference type="PANTHER" id="PTHR10416:SF0">
    <property type="entry name" value="DNA POLYMERASE DELTA SUBUNIT 2"/>
    <property type="match status" value="1"/>
</dbReference>
<dbReference type="Proteomes" id="UP000663855">
    <property type="component" value="Unassembled WGS sequence"/>
</dbReference>
<gene>
    <name evidence="4" type="ORF">CJN711_LOCUS2049</name>
</gene>
<dbReference type="GO" id="GO:0043625">
    <property type="term" value="C:delta DNA polymerase complex"/>
    <property type="evidence" value="ECO:0007669"/>
    <property type="project" value="TreeGrafter"/>
</dbReference>
<reference evidence="4" key="1">
    <citation type="submission" date="2021-02" db="EMBL/GenBank/DDBJ databases">
        <authorList>
            <person name="Nowell W R."/>
        </authorList>
    </citation>
    <scope>NUCLEOTIDE SEQUENCE</scope>
</reference>
<evidence type="ECO:0000256" key="1">
    <source>
        <dbReference type="ARBA" id="ARBA00006035"/>
    </source>
</evidence>
<dbReference type="Gene3D" id="3.60.21.50">
    <property type="match status" value="1"/>
</dbReference>
<sequence length="206" mass="23367">MDSGGSQSSIPKTLSPPKEDKYILFALGFLLFETSIIFNQLEYLINSLTQSINLQCGQIKLILSNIIRFVVSGNLTESSDRFKDSTNQAKYLTRKMAAITDIDIMAVVTCYHNNQYFHVCFHHQVNEKQHSLTNPLDFLIGDSHFLGTSGQNFDDIDLQSTIDNRVQILEDCLKWSAIAPTRPNTLSCYPYVKNDPFIINDTCRCI</sequence>
<dbReference type="Pfam" id="PF04042">
    <property type="entry name" value="DNA_pol_E_B"/>
    <property type="match status" value="1"/>
</dbReference>
<protein>
    <recommendedName>
        <fullName evidence="3">DNA polymerase alpha/delta/epsilon subunit B domain-containing protein</fullName>
    </recommendedName>
</protein>
<dbReference type="AlphaFoldDB" id="A0A814GE19"/>
<name>A0A814GE19_9BILA</name>
<evidence type="ECO:0000313" key="4">
    <source>
        <dbReference type="EMBL" id="CAF0995004.1"/>
    </source>
</evidence>
<dbReference type="EMBL" id="CAJNOV010000129">
    <property type="protein sequence ID" value="CAF0995004.1"/>
    <property type="molecule type" value="Genomic_DNA"/>
</dbReference>
<dbReference type="InterPro" id="IPR007185">
    <property type="entry name" value="DNA_pol_a/d/e_bsu"/>
</dbReference>
<proteinExistence type="inferred from homology"/>
<evidence type="ECO:0000313" key="5">
    <source>
        <dbReference type="Proteomes" id="UP000663855"/>
    </source>
</evidence>
<evidence type="ECO:0000259" key="3">
    <source>
        <dbReference type="Pfam" id="PF04042"/>
    </source>
</evidence>
<organism evidence="4 5">
    <name type="scientific">Rotaria magnacalcarata</name>
    <dbReference type="NCBI Taxonomy" id="392030"/>
    <lineage>
        <taxon>Eukaryota</taxon>
        <taxon>Metazoa</taxon>
        <taxon>Spiralia</taxon>
        <taxon>Gnathifera</taxon>
        <taxon>Rotifera</taxon>
        <taxon>Eurotatoria</taxon>
        <taxon>Bdelloidea</taxon>
        <taxon>Philodinida</taxon>
        <taxon>Philodinidae</taxon>
        <taxon>Rotaria</taxon>
    </lineage>
</organism>
<dbReference type="GO" id="GO:0006271">
    <property type="term" value="P:DNA strand elongation involved in DNA replication"/>
    <property type="evidence" value="ECO:0007669"/>
    <property type="project" value="TreeGrafter"/>
</dbReference>
<dbReference type="PANTHER" id="PTHR10416">
    <property type="entry name" value="DNA POLYMERASE DELTA SUBUNIT 2"/>
    <property type="match status" value="1"/>
</dbReference>
<evidence type="ECO:0000256" key="2">
    <source>
        <dbReference type="ARBA" id="ARBA00022705"/>
    </source>
</evidence>
<comment type="similarity">
    <text evidence="1">Belongs to the DNA polymerase delta/II small subunit family.</text>
</comment>
<dbReference type="InterPro" id="IPR024826">
    <property type="entry name" value="DNA_pol_delta/II_ssu"/>
</dbReference>
<keyword evidence="2" id="KW-0235">DNA replication</keyword>